<dbReference type="InterPro" id="IPR031926">
    <property type="entry name" value="TMEM135_N"/>
</dbReference>
<keyword evidence="3 7" id="KW-0812">Transmembrane</keyword>
<accession>A0A401G6Z4</accession>
<keyword evidence="4 7" id="KW-1133">Transmembrane helix</keyword>
<comment type="caution">
    <text evidence="9">The sequence shown here is derived from an EMBL/GenBank/DDBJ whole genome shotgun (WGS) entry which is preliminary data.</text>
</comment>
<dbReference type="Proteomes" id="UP000287166">
    <property type="component" value="Unassembled WGS sequence"/>
</dbReference>
<feature type="compositionally biased region" description="Pro residues" evidence="6">
    <location>
        <begin position="567"/>
        <end position="578"/>
    </location>
</feature>
<dbReference type="Pfam" id="PF15982">
    <property type="entry name" value="TMEM135_C_rich"/>
    <property type="match status" value="1"/>
</dbReference>
<dbReference type="OrthoDB" id="4021778at2759"/>
<protein>
    <recommendedName>
        <fullName evidence="8">Transmembrane protein 135 N-terminal domain-containing protein</fullName>
    </recommendedName>
</protein>
<feature type="transmembrane region" description="Helical" evidence="7">
    <location>
        <begin position="77"/>
        <end position="100"/>
    </location>
</feature>
<evidence type="ECO:0000256" key="4">
    <source>
        <dbReference type="ARBA" id="ARBA00022989"/>
    </source>
</evidence>
<dbReference type="AlphaFoldDB" id="A0A401G6Z4"/>
<gene>
    <name evidence="9" type="ORF">SCP_0108220</name>
</gene>
<proteinExistence type="inferred from homology"/>
<feature type="domain" description="Transmembrane protein 135 N-terminal" evidence="8">
    <location>
        <begin position="365"/>
        <end position="488"/>
    </location>
</feature>
<evidence type="ECO:0000259" key="8">
    <source>
        <dbReference type="Pfam" id="PF15982"/>
    </source>
</evidence>
<dbReference type="EMBL" id="BFAD01000001">
    <property type="protein sequence ID" value="GBE77940.1"/>
    <property type="molecule type" value="Genomic_DNA"/>
</dbReference>
<keyword evidence="10" id="KW-1185">Reference proteome</keyword>
<comment type="similarity">
    <text evidence="2">Belongs to the TMEM135 family.</text>
</comment>
<dbReference type="RefSeq" id="XP_027608853.1">
    <property type="nucleotide sequence ID" value="XM_027753052.1"/>
</dbReference>
<evidence type="ECO:0000256" key="5">
    <source>
        <dbReference type="ARBA" id="ARBA00023136"/>
    </source>
</evidence>
<dbReference type="InParanoid" id="A0A401G6Z4"/>
<evidence type="ECO:0000256" key="7">
    <source>
        <dbReference type="SAM" id="Phobius"/>
    </source>
</evidence>
<evidence type="ECO:0000256" key="3">
    <source>
        <dbReference type="ARBA" id="ARBA00022692"/>
    </source>
</evidence>
<sequence>MSSPTDHKDRRVRSLLDTTHYDILYSLPDDHPLAVALRTYVLALSLALGPALLPFVTSPKARINGLARLKNVLKREFAFAGFAFAMTVGVGCGAAIRHVWNTACEPSDVNIRCEDTNLALCLAKVRRWLSSVKYVHRTFISNFISSALAITLLHSRRPNYRPTVERAEIPLLPHISESSALHKSLSLGPRPPPTLDLTLLILVRALDFIVQATLGRIARFDELDPKRTPEQKEKRRRLLHSRLDALVFWMSSARIMWCFFYQPERLPRSYNKWIMTLANIDPRILATLRALRSGDWSYRLHYSTQPDLVSSLSRDLGYPSIWGDYALLPAYGGPQADEAWKLMGVTTRKGLGGIPCELVHGSVTGGSCTANAVIRGVQAFAEALALYTPVHFLPIILTRPQTLLHLPKFASTVLSLLRSASFLSAFVSSIWLSVCLTRTLVLARLFPAVSHDFWDGPLGCTFVGSLVCGASIWIEQGRRRGEIALYVLPRAIRACLPEKWLKGGSTTFRYAEWLAFVLSLSTLLSAAIHQPDSLRGLSRWILTFVMKWPKTGLRKRELQENSRPDAPVEPPPMHRATP</sequence>
<dbReference type="InterPro" id="IPR026749">
    <property type="entry name" value="Tmem135"/>
</dbReference>
<dbReference type="GeneID" id="38774857"/>
<dbReference type="GO" id="GO:0012505">
    <property type="term" value="C:endomembrane system"/>
    <property type="evidence" value="ECO:0007669"/>
    <property type="project" value="UniProtKB-SubCell"/>
</dbReference>
<evidence type="ECO:0000313" key="10">
    <source>
        <dbReference type="Proteomes" id="UP000287166"/>
    </source>
</evidence>
<evidence type="ECO:0000256" key="6">
    <source>
        <dbReference type="SAM" id="MobiDB-lite"/>
    </source>
</evidence>
<keyword evidence="5 7" id="KW-0472">Membrane</keyword>
<dbReference type="PANTHER" id="PTHR12459">
    <property type="entry name" value="TRANSMEMBRANE PROTEIN 135-RELATED"/>
    <property type="match status" value="1"/>
</dbReference>
<comment type="subcellular location">
    <subcellularLocation>
        <location evidence="1">Endomembrane system</location>
        <topology evidence="1">Multi-pass membrane protein</topology>
    </subcellularLocation>
</comment>
<dbReference type="PANTHER" id="PTHR12459:SF15">
    <property type="entry name" value="TRANSMEMBRANE PROTEIN 135"/>
    <property type="match status" value="1"/>
</dbReference>
<evidence type="ECO:0000256" key="1">
    <source>
        <dbReference type="ARBA" id="ARBA00004127"/>
    </source>
</evidence>
<evidence type="ECO:0000256" key="2">
    <source>
        <dbReference type="ARBA" id="ARBA00008924"/>
    </source>
</evidence>
<name>A0A401G6Z4_9APHY</name>
<feature type="region of interest" description="Disordered" evidence="6">
    <location>
        <begin position="555"/>
        <end position="578"/>
    </location>
</feature>
<reference evidence="9 10" key="1">
    <citation type="journal article" date="2018" name="Sci. Rep.">
        <title>Genome sequence of the cauliflower mushroom Sparassis crispa (Hanabiratake) and its association with beneficial usage.</title>
        <authorList>
            <person name="Kiyama R."/>
            <person name="Furutani Y."/>
            <person name="Kawaguchi K."/>
            <person name="Nakanishi T."/>
        </authorList>
    </citation>
    <scope>NUCLEOTIDE SEQUENCE [LARGE SCALE GENOMIC DNA]</scope>
</reference>
<evidence type="ECO:0000313" key="9">
    <source>
        <dbReference type="EMBL" id="GBE77940.1"/>
    </source>
</evidence>
<organism evidence="9 10">
    <name type="scientific">Sparassis crispa</name>
    <dbReference type="NCBI Taxonomy" id="139825"/>
    <lineage>
        <taxon>Eukaryota</taxon>
        <taxon>Fungi</taxon>
        <taxon>Dikarya</taxon>
        <taxon>Basidiomycota</taxon>
        <taxon>Agaricomycotina</taxon>
        <taxon>Agaricomycetes</taxon>
        <taxon>Polyporales</taxon>
        <taxon>Sparassidaceae</taxon>
        <taxon>Sparassis</taxon>
    </lineage>
</organism>
<feature type="transmembrane region" description="Helical" evidence="7">
    <location>
        <begin position="35"/>
        <end position="56"/>
    </location>
</feature>